<dbReference type="AlphaFoldDB" id="A0A061GEY8"/>
<name>A0A061GEY8_THECC</name>
<organism evidence="2 3">
    <name type="scientific">Theobroma cacao</name>
    <name type="common">Cacao</name>
    <name type="synonym">Cocoa</name>
    <dbReference type="NCBI Taxonomy" id="3641"/>
    <lineage>
        <taxon>Eukaryota</taxon>
        <taxon>Viridiplantae</taxon>
        <taxon>Streptophyta</taxon>
        <taxon>Embryophyta</taxon>
        <taxon>Tracheophyta</taxon>
        <taxon>Spermatophyta</taxon>
        <taxon>Magnoliopsida</taxon>
        <taxon>eudicotyledons</taxon>
        <taxon>Gunneridae</taxon>
        <taxon>Pentapetalae</taxon>
        <taxon>rosids</taxon>
        <taxon>malvids</taxon>
        <taxon>Malvales</taxon>
        <taxon>Malvaceae</taxon>
        <taxon>Byttnerioideae</taxon>
        <taxon>Theobroma</taxon>
    </lineage>
</organism>
<keyword evidence="1" id="KW-1133">Transmembrane helix</keyword>
<accession>A0A061GEY8</accession>
<evidence type="ECO:0000313" key="3">
    <source>
        <dbReference type="Proteomes" id="UP000026915"/>
    </source>
</evidence>
<dbReference type="HOGENOM" id="CLU_3018166_0_0_1"/>
<evidence type="ECO:0000313" key="2">
    <source>
        <dbReference type="EMBL" id="EOY27677.1"/>
    </source>
</evidence>
<feature type="transmembrane region" description="Helical" evidence="1">
    <location>
        <begin position="17"/>
        <end position="43"/>
    </location>
</feature>
<dbReference type="InParanoid" id="A0A061GEY8"/>
<proteinExistence type="predicted"/>
<dbReference type="Proteomes" id="UP000026915">
    <property type="component" value="Chromosome 6"/>
</dbReference>
<keyword evidence="1" id="KW-0472">Membrane</keyword>
<sequence>MELADVFSQQIGSMMNLVIRCFLVMTCFKTCVAMEMPVLMSWIKLVKMMGSGKKNS</sequence>
<dbReference type="Gramene" id="EOY27677">
    <property type="protein sequence ID" value="EOY27677"/>
    <property type="gene ID" value="TCM_029463"/>
</dbReference>
<evidence type="ECO:0000256" key="1">
    <source>
        <dbReference type="SAM" id="Phobius"/>
    </source>
</evidence>
<protein>
    <submittedName>
        <fullName evidence="2">Uncharacterized protein</fullName>
    </submittedName>
</protein>
<reference evidence="2 3" key="1">
    <citation type="journal article" date="2013" name="Genome Biol.">
        <title>The genome sequence of the most widely cultivated cacao type and its use to identify candidate genes regulating pod color.</title>
        <authorList>
            <person name="Motamayor J.C."/>
            <person name="Mockaitis K."/>
            <person name="Schmutz J."/>
            <person name="Haiminen N."/>
            <person name="Iii D.L."/>
            <person name="Cornejo O."/>
            <person name="Findley S.D."/>
            <person name="Zheng P."/>
            <person name="Utro F."/>
            <person name="Royaert S."/>
            <person name="Saski C."/>
            <person name="Jenkins J."/>
            <person name="Podicheti R."/>
            <person name="Zhao M."/>
            <person name="Scheffler B.E."/>
            <person name="Stack J.C."/>
            <person name="Feltus F.A."/>
            <person name="Mustiga G.M."/>
            <person name="Amores F."/>
            <person name="Phillips W."/>
            <person name="Marelli J.P."/>
            <person name="May G.D."/>
            <person name="Shapiro H."/>
            <person name="Ma J."/>
            <person name="Bustamante C.D."/>
            <person name="Schnell R.J."/>
            <person name="Main D."/>
            <person name="Gilbert D."/>
            <person name="Parida L."/>
            <person name="Kuhn D.N."/>
        </authorList>
    </citation>
    <scope>NUCLEOTIDE SEQUENCE [LARGE SCALE GENOMIC DNA]</scope>
    <source>
        <strain evidence="3">cv. Matina 1-6</strain>
    </source>
</reference>
<gene>
    <name evidence="2" type="ORF">TCM_029463</name>
</gene>
<keyword evidence="3" id="KW-1185">Reference proteome</keyword>
<dbReference type="EMBL" id="CM001884">
    <property type="protein sequence ID" value="EOY27677.1"/>
    <property type="molecule type" value="Genomic_DNA"/>
</dbReference>
<keyword evidence="1" id="KW-0812">Transmembrane</keyword>